<dbReference type="PROSITE" id="PS50943">
    <property type="entry name" value="HTH_CROC1"/>
    <property type="match status" value="1"/>
</dbReference>
<evidence type="ECO:0000259" key="2">
    <source>
        <dbReference type="PROSITE" id="PS50943"/>
    </source>
</evidence>
<dbReference type="GeneID" id="29078401"/>
<protein>
    <submittedName>
        <fullName evidence="3">Immunity repressor</fullName>
    </submittedName>
</protein>
<dbReference type="InterPro" id="IPR052345">
    <property type="entry name" value="Rad_response_metalloprotease"/>
</dbReference>
<dbReference type="OrthoDB" id="27712at10239"/>
<dbReference type="GO" id="GO:0003677">
    <property type="term" value="F:DNA binding"/>
    <property type="evidence" value="ECO:0007669"/>
    <property type="project" value="InterPro"/>
</dbReference>
<feature type="region of interest" description="Disordered" evidence="1">
    <location>
        <begin position="63"/>
        <end position="88"/>
    </location>
</feature>
<dbReference type="InterPro" id="IPR010982">
    <property type="entry name" value="Lambda_DNA-bd_dom_sf"/>
</dbReference>
<dbReference type="InterPro" id="IPR001387">
    <property type="entry name" value="Cro/C1-type_HTH"/>
</dbReference>
<dbReference type="Pfam" id="PF01381">
    <property type="entry name" value="HTH_3"/>
    <property type="match status" value="1"/>
</dbReference>
<evidence type="ECO:0000313" key="4">
    <source>
        <dbReference type="Proteomes" id="UP000201968"/>
    </source>
</evidence>
<evidence type="ECO:0000256" key="1">
    <source>
        <dbReference type="SAM" id="MobiDB-lite"/>
    </source>
</evidence>
<name>A0A1C9EHX8_9CAUD</name>
<dbReference type="PANTHER" id="PTHR43236">
    <property type="entry name" value="ANTITOXIN HIGA1"/>
    <property type="match status" value="1"/>
</dbReference>
<dbReference type="RefSeq" id="YP_009277954.1">
    <property type="nucleotide sequence ID" value="NC_031004.1"/>
</dbReference>
<proteinExistence type="predicted"/>
<dbReference type="SMART" id="SM00530">
    <property type="entry name" value="HTH_XRE"/>
    <property type="match status" value="1"/>
</dbReference>
<dbReference type="SUPFAM" id="SSF47413">
    <property type="entry name" value="lambda repressor-like DNA-binding domains"/>
    <property type="match status" value="1"/>
</dbReference>
<dbReference type="Proteomes" id="UP000201968">
    <property type="component" value="Segment"/>
</dbReference>
<reference evidence="4" key="1">
    <citation type="submission" date="2016-07" db="EMBL/GenBank/DDBJ databases">
        <authorList>
            <person name="Florea S."/>
            <person name="Webb J.S."/>
            <person name="Jaromczyk J."/>
            <person name="Schardl C.L."/>
        </authorList>
    </citation>
    <scope>NUCLEOTIDE SEQUENCE [LARGE SCALE GENOMIC DNA]</scope>
</reference>
<gene>
    <name evidence="3" type="primary">36</name>
    <name evidence="3" type="ORF">SEA_NYCEIRAE_36</name>
</gene>
<feature type="domain" description="HTH cro/C1-type" evidence="2">
    <location>
        <begin position="8"/>
        <end position="62"/>
    </location>
</feature>
<accession>A0A1C9EHX8</accession>
<dbReference type="CDD" id="cd00093">
    <property type="entry name" value="HTH_XRE"/>
    <property type="match status" value="1"/>
</dbReference>
<evidence type="ECO:0000313" key="3">
    <source>
        <dbReference type="EMBL" id="AON97399.1"/>
    </source>
</evidence>
<dbReference type="KEGG" id="vg:29078401"/>
<dbReference type="PANTHER" id="PTHR43236:SF1">
    <property type="entry name" value="BLL7220 PROTEIN"/>
    <property type="match status" value="1"/>
</dbReference>
<keyword evidence="4" id="KW-1185">Reference proteome</keyword>
<organism evidence="3 4">
    <name type="scientific">Gordonia phage Nyceirae</name>
    <dbReference type="NCBI Taxonomy" id="1887651"/>
    <lineage>
        <taxon>Viruses</taxon>
        <taxon>Duplodnaviria</taxon>
        <taxon>Heunggongvirae</taxon>
        <taxon>Uroviricota</taxon>
        <taxon>Caudoviricetes</taxon>
        <taxon>Nyceiraevirus</taxon>
        <taxon>Nyceiraevirus nyceirae</taxon>
    </lineage>
</organism>
<dbReference type="EMBL" id="KX557282">
    <property type="protein sequence ID" value="AON97399.1"/>
    <property type="molecule type" value="Genomic_DNA"/>
</dbReference>
<sequence>MLNAGQRLAVAREYVGLSQVKLAERLDVTPATVQRAESGKTQPRRTTFMAWAMATGVDLHWLETGEVSGDDPGPDGGATSPDSPNADKCCSCDSAGDGTVVQLVTAA</sequence>
<dbReference type="Gene3D" id="1.10.260.40">
    <property type="entry name" value="lambda repressor-like DNA-binding domains"/>
    <property type="match status" value="1"/>
</dbReference>